<feature type="transmembrane region" description="Helical" evidence="2">
    <location>
        <begin position="42"/>
        <end position="59"/>
    </location>
</feature>
<feature type="region of interest" description="Disordered" evidence="1">
    <location>
        <begin position="1"/>
        <end position="25"/>
    </location>
</feature>
<dbReference type="EMBL" id="KN818336">
    <property type="protein sequence ID" value="KIL58515.1"/>
    <property type="molecule type" value="Genomic_DNA"/>
</dbReference>
<dbReference type="AlphaFoldDB" id="A0A0C2S725"/>
<keyword evidence="4" id="KW-1185">Reference proteome</keyword>
<sequence length="188" mass="20464">MHITTSKPAADNHKQNDTPTTPRRLLHLRRPRFRGIRTRKSAVIEAALSPVKYAAFAALGHTTLHWVSRIDDPTTTVSVYARSGFFGGIVLVIPFLTRLLLASETEHEASESILRNQTTLIVKEAIYSAIAACIGCLALGVHRRYAASMMVVGAAGAFTSFVILYLALGIVLGLLWVILRCGAKISHS</sequence>
<feature type="transmembrane region" description="Helical" evidence="2">
    <location>
        <begin position="121"/>
        <end position="141"/>
    </location>
</feature>
<evidence type="ECO:0000313" key="3">
    <source>
        <dbReference type="EMBL" id="KIL58515.1"/>
    </source>
</evidence>
<dbReference type="HOGENOM" id="CLU_1440699_0_0_1"/>
<gene>
    <name evidence="3" type="ORF">M378DRAFT_314521</name>
</gene>
<dbReference type="InParanoid" id="A0A0C2S725"/>
<name>A0A0C2S725_AMAMK</name>
<dbReference type="OrthoDB" id="2943398at2759"/>
<keyword evidence="2" id="KW-0472">Membrane</keyword>
<organism evidence="3 4">
    <name type="scientific">Amanita muscaria (strain Koide BX008)</name>
    <dbReference type="NCBI Taxonomy" id="946122"/>
    <lineage>
        <taxon>Eukaryota</taxon>
        <taxon>Fungi</taxon>
        <taxon>Dikarya</taxon>
        <taxon>Basidiomycota</taxon>
        <taxon>Agaricomycotina</taxon>
        <taxon>Agaricomycetes</taxon>
        <taxon>Agaricomycetidae</taxon>
        <taxon>Agaricales</taxon>
        <taxon>Pluteineae</taxon>
        <taxon>Amanitaceae</taxon>
        <taxon>Amanita</taxon>
    </lineage>
</organism>
<reference evidence="3 4" key="1">
    <citation type="submission" date="2014-04" db="EMBL/GenBank/DDBJ databases">
        <title>Evolutionary Origins and Diversification of the Mycorrhizal Mutualists.</title>
        <authorList>
            <consortium name="DOE Joint Genome Institute"/>
            <consortium name="Mycorrhizal Genomics Consortium"/>
            <person name="Kohler A."/>
            <person name="Kuo A."/>
            <person name="Nagy L.G."/>
            <person name="Floudas D."/>
            <person name="Copeland A."/>
            <person name="Barry K.W."/>
            <person name="Cichocki N."/>
            <person name="Veneault-Fourrey C."/>
            <person name="LaButti K."/>
            <person name="Lindquist E.A."/>
            <person name="Lipzen A."/>
            <person name="Lundell T."/>
            <person name="Morin E."/>
            <person name="Murat C."/>
            <person name="Riley R."/>
            <person name="Ohm R."/>
            <person name="Sun H."/>
            <person name="Tunlid A."/>
            <person name="Henrissat B."/>
            <person name="Grigoriev I.V."/>
            <person name="Hibbett D.S."/>
            <person name="Martin F."/>
        </authorList>
    </citation>
    <scope>NUCLEOTIDE SEQUENCE [LARGE SCALE GENOMIC DNA]</scope>
    <source>
        <strain evidence="3 4">Koide BX008</strain>
    </source>
</reference>
<evidence type="ECO:0000313" key="4">
    <source>
        <dbReference type="Proteomes" id="UP000054549"/>
    </source>
</evidence>
<keyword evidence="2" id="KW-1133">Transmembrane helix</keyword>
<proteinExistence type="predicted"/>
<feature type="transmembrane region" description="Helical" evidence="2">
    <location>
        <begin position="79"/>
        <end position="101"/>
    </location>
</feature>
<protein>
    <submittedName>
        <fullName evidence="3">Uncharacterized protein</fullName>
    </submittedName>
</protein>
<evidence type="ECO:0000256" key="2">
    <source>
        <dbReference type="SAM" id="Phobius"/>
    </source>
</evidence>
<accession>A0A0C2S725</accession>
<keyword evidence="2" id="KW-0812">Transmembrane</keyword>
<dbReference type="Proteomes" id="UP000054549">
    <property type="component" value="Unassembled WGS sequence"/>
</dbReference>
<feature type="transmembrane region" description="Helical" evidence="2">
    <location>
        <begin position="147"/>
        <end position="179"/>
    </location>
</feature>
<evidence type="ECO:0000256" key="1">
    <source>
        <dbReference type="SAM" id="MobiDB-lite"/>
    </source>
</evidence>